<dbReference type="CDD" id="cd02933">
    <property type="entry name" value="OYE_like_FMN"/>
    <property type="match status" value="1"/>
</dbReference>
<dbReference type="AlphaFoldDB" id="A0A553I4A3"/>
<dbReference type="Proteomes" id="UP000319160">
    <property type="component" value="Unassembled WGS sequence"/>
</dbReference>
<evidence type="ECO:0000259" key="2">
    <source>
        <dbReference type="Pfam" id="PF00724"/>
    </source>
</evidence>
<name>A0A553I4A3_9PEZI</name>
<organism evidence="3 4">
    <name type="scientific">Xylaria flabelliformis</name>
    <dbReference type="NCBI Taxonomy" id="2512241"/>
    <lineage>
        <taxon>Eukaryota</taxon>
        <taxon>Fungi</taxon>
        <taxon>Dikarya</taxon>
        <taxon>Ascomycota</taxon>
        <taxon>Pezizomycotina</taxon>
        <taxon>Sordariomycetes</taxon>
        <taxon>Xylariomycetidae</taxon>
        <taxon>Xylariales</taxon>
        <taxon>Xylariaceae</taxon>
        <taxon>Xylaria</taxon>
    </lineage>
</organism>
<dbReference type="InterPro" id="IPR045247">
    <property type="entry name" value="Oye-like"/>
</dbReference>
<dbReference type="Pfam" id="PF00724">
    <property type="entry name" value="Oxidored_FMN"/>
    <property type="match status" value="1"/>
</dbReference>
<reference evidence="4" key="1">
    <citation type="submission" date="2019-06" db="EMBL/GenBank/DDBJ databases">
        <title>Draft genome sequence of the griseofulvin-producing fungus Xylaria cubensis strain G536.</title>
        <authorList>
            <person name="Mead M.E."/>
            <person name="Raja H.A."/>
            <person name="Steenwyk J.L."/>
            <person name="Knowles S.L."/>
            <person name="Oberlies N.H."/>
            <person name="Rokas A."/>
        </authorList>
    </citation>
    <scope>NUCLEOTIDE SEQUENCE [LARGE SCALE GENOMIC DNA]</scope>
    <source>
        <strain evidence="4">G536</strain>
    </source>
</reference>
<dbReference type="InterPro" id="IPR001155">
    <property type="entry name" value="OxRdtase_FMN_N"/>
</dbReference>
<dbReference type="PANTHER" id="PTHR22893">
    <property type="entry name" value="NADH OXIDOREDUCTASE-RELATED"/>
    <property type="match status" value="1"/>
</dbReference>
<dbReference type="SUPFAM" id="SSF51395">
    <property type="entry name" value="FMN-linked oxidoreductases"/>
    <property type="match status" value="1"/>
</dbReference>
<dbReference type="GO" id="GO:0003959">
    <property type="term" value="F:NADPH dehydrogenase activity"/>
    <property type="evidence" value="ECO:0007669"/>
    <property type="project" value="TreeGrafter"/>
</dbReference>
<dbReference type="EMBL" id="VFLP01000018">
    <property type="protein sequence ID" value="TRX95046.1"/>
    <property type="molecule type" value="Genomic_DNA"/>
</dbReference>
<comment type="caution">
    <text evidence="3">The sequence shown here is derived from an EMBL/GenBank/DDBJ whole genome shotgun (WGS) entry which is preliminary data.</text>
</comment>
<evidence type="ECO:0000313" key="4">
    <source>
        <dbReference type="Proteomes" id="UP000319160"/>
    </source>
</evidence>
<feature type="domain" description="NADH:flavin oxidoreductase/NADH oxidase N-terminal" evidence="2">
    <location>
        <begin position="4"/>
        <end position="335"/>
    </location>
</feature>
<gene>
    <name evidence="3" type="ORF">FHL15_004131</name>
</gene>
<dbReference type="GO" id="GO:0010181">
    <property type="term" value="F:FMN binding"/>
    <property type="evidence" value="ECO:0007669"/>
    <property type="project" value="InterPro"/>
</dbReference>
<sequence>MSTLFKPVRVGSMALGHRVAMAPLTRYRCDDDRVPLPMVKEYYEQRATVPGTLLISEATIISKSAVSRNNVPGLFTEAQIARWKEVTDAVHKKGSFIYCQFWHLGRAGWPEILETMGSKLKSSSAVPISEERALPQEMTEEDIWEAIGDYAKAAKNAMAAGFDGVELHGANGYLIDQFTQDNCNKRTDAWGGSIEKRARFALEVTKAVVNAIGADKTAIRLSPFSDFQSMGMKDPYPQFQYLVEQLKPLNLAYLHLVEPRISGASDGNNDAGDSLEFLIKLWNNQSPIVLAGGFLPESAFEAVDKTWKDFDIVIAFGRYFISNPDLVFRLKEGIEFRKYDRSTFYTPQKAEGYIDIPFSDQYRAIKSKA</sequence>
<dbReference type="PANTHER" id="PTHR22893:SF91">
    <property type="entry name" value="NADPH DEHYDROGENASE 2-RELATED"/>
    <property type="match status" value="1"/>
</dbReference>
<keyword evidence="4" id="KW-1185">Reference proteome</keyword>
<dbReference type="STRING" id="2512241.A0A553I4A3"/>
<dbReference type="InterPro" id="IPR013785">
    <property type="entry name" value="Aldolase_TIM"/>
</dbReference>
<protein>
    <recommendedName>
        <fullName evidence="2">NADH:flavin oxidoreductase/NADH oxidase N-terminal domain-containing protein</fullName>
    </recommendedName>
</protein>
<evidence type="ECO:0000313" key="3">
    <source>
        <dbReference type="EMBL" id="TRX95046.1"/>
    </source>
</evidence>
<dbReference type="OrthoDB" id="276546at2759"/>
<keyword evidence="1" id="KW-0285">Flavoprotein</keyword>
<dbReference type="FunFam" id="3.20.20.70:FF:000138">
    <property type="entry name" value="NADPH dehydrogenase 1"/>
    <property type="match status" value="1"/>
</dbReference>
<evidence type="ECO:0000256" key="1">
    <source>
        <dbReference type="ARBA" id="ARBA00022630"/>
    </source>
</evidence>
<proteinExistence type="predicted"/>
<accession>A0A553I4A3</accession>
<dbReference type="Gene3D" id="3.20.20.70">
    <property type="entry name" value="Aldolase class I"/>
    <property type="match status" value="1"/>
</dbReference>